<dbReference type="GO" id="GO:0003677">
    <property type="term" value="F:DNA binding"/>
    <property type="evidence" value="ECO:0007669"/>
    <property type="project" value="InterPro"/>
</dbReference>
<dbReference type="GO" id="GO:0004803">
    <property type="term" value="F:transposase activity"/>
    <property type="evidence" value="ECO:0007669"/>
    <property type="project" value="InterPro"/>
</dbReference>
<name>A0A7Z7IPT4_9MYCO</name>
<reference evidence="3 4" key="1">
    <citation type="submission" date="2017-10" db="EMBL/GenBank/DDBJ databases">
        <authorList>
            <consortium name="Urmite Genomes"/>
        </authorList>
    </citation>
    <scope>NUCLEOTIDE SEQUENCE [LARGE SCALE GENOMIC DNA]</scope>
    <source>
        <strain evidence="3 4">FB-527</strain>
    </source>
</reference>
<dbReference type="InterPro" id="IPR047650">
    <property type="entry name" value="Transpos_IS110"/>
</dbReference>
<evidence type="ECO:0000313" key="4">
    <source>
        <dbReference type="Proteomes" id="UP000554965"/>
    </source>
</evidence>
<comment type="caution">
    <text evidence="3">The sequence shown here is derived from an EMBL/GenBank/DDBJ whole genome shotgun (WGS) entry which is preliminary data.</text>
</comment>
<evidence type="ECO:0008006" key="5">
    <source>
        <dbReference type="Google" id="ProtNLM"/>
    </source>
</evidence>
<evidence type="ECO:0000259" key="1">
    <source>
        <dbReference type="Pfam" id="PF01548"/>
    </source>
</evidence>
<evidence type="ECO:0000313" key="3">
    <source>
        <dbReference type="EMBL" id="SOJ57601.1"/>
    </source>
</evidence>
<dbReference type="InterPro" id="IPR003346">
    <property type="entry name" value="Transposase_20"/>
</dbReference>
<keyword evidence="4" id="KW-1185">Reference proteome</keyword>
<evidence type="ECO:0000259" key="2">
    <source>
        <dbReference type="Pfam" id="PF02371"/>
    </source>
</evidence>
<feature type="domain" description="Transposase IS110-like N-terminal" evidence="1">
    <location>
        <begin position="10"/>
        <end position="152"/>
    </location>
</feature>
<accession>A0A7Z7IPT4</accession>
<dbReference type="Pfam" id="PF02371">
    <property type="entry name" value="Transposase_20"/>
    <property type="match status" value="1"/>
</dbReference>
<dbReference type="InterPro" id="IPR002525">
    <property type="entry name" value="Transp_IS110-like_N"/>
</dbReference>
<dbReference type="PANTHER" id="PTHR33055">
    <property type="entry name" value="TRANSPOSASE FOR INSERTION SEQUENCE ELEMENT IS1111A"/>
    <property type="match status" value="1"/>
</dbReference>
<proteinExistence type="predicted"/>
<feature type="domain" description="Transposase IS116/IS110/IS902 C-terminal" evidence="2">
    <location>
        <begin position="217"/>
        <end position="288"/>
    </location>
</feature>
<dbReference type="NCBIfam" id="NF033542">
    <property type="entry name" value="transpos_IS110"/>
    <property type="match status" value="1"/>
</dbReference>
<dbReference type="EMBL" id="OCTY01000002">
    <property type="protein sequence ID" value="SOJ57601.1"/>
    <property type="molecule type" value="Genomic_DNA"/>
</dbReference>
<dbReference type="RefSeq" id="WP_186244983.1">
    <property type="nucleotide sequence ID" value="NZ_OCTY01000002.1"/>
</dbReference>
<organism evidence="3 4">
    <name type="scientific">Mycobacterium simulans</name>
    <dbReference type="NCBI Taxonomy" id="627089"/>
    <lineage>
        <taxon>Bacteria</taxon>
        <taxon>Bacillati</taxon>
        <taxon>Actinomycetota</taxon>
        <taxon>Actinomycetes</taxon>
        <taxon>Mycobacteriales</taxon>
        <taxon>Mycobacteriaceae</taxon>
        <taxon>Mycobacterium</taxon>
    </lineage>
</organism>
<gene>
    <name evidence="3" type="ORF">MSIMFB_05079</name>
</gene>
<dbReference type="Proteomes" id="UP000554965">
    <property type="component" value="Unassembled WGS sequence"/>
</dbReference>
<dbReference type="AlphaFoldDB" id="A0A7Z7IPT4"/>
<dbReference type="Pfam" id="PF01548">
    <property type="entry name" value="DEDD_Tnp_IS110"/>
    <property type="match status" value="1"/>
</dbReference>
<sequence length="342" mass="38249">MDEYDGRQFVGIDLHRQRSVIVRQSESGEQLSAVRIINDPHVWKLQFELAGSAPEVVLEATYGWYWAVDVLQACGARVHLAHPLGVKGFRYRRVKNDVRDATDLADLLRMGRLPEAWIAPPATRELRELVRYRAKLVAIRSGLKAQVHAVLAKAGVLIAVSDLFGVTGRQRLAEVPLSPAYVQRVRSLLELIDILDTHEARFAAMIAERLETHRGYQAIQHVPGIGPTLAAVFVAEIGDTHRFSDPAHLCSWAGLTPRHRESDTVVHRGHITKQGSKAVRWAAIEAVQRHPTTAKIYADKQRIQARRGRNIAKVAAARKLLTLVYYGLRDGHIRALDRAKTA</sequence>
<protein>
    <recommendedName>
        <fullName evidence="5">IS110 family transposase</fullName>
    </recommendedName>
</protein>
<dbReference type="GO" id="GO:0006313">
    <property type="term" value="P:DNA transposition"/>
    <property type="evidence" value="ECO:0007669"/>
    <property type="project" value="InterPro"/>
</dbReference>
<dbReference type="PANTHER" id="PTHR33055:SF13">
    <property type="entry name" value="TRANSPOSASE"/>
    <property type="match status" value="1"/>
</dbReference>